<dbReference type="AlphaFoldDB" id="A0A7I8KHK8"/>
<accession>A0A7I8KHK8</accession>
<evidence type="ECO:0000313" key="1">
    <source>
        <dbReference type="EMBL" id="CAA7396624.1"/>
    </source>
</evidence>
<keyword evidence="2" id="KW-1185">Reference proteome</keyword>
<gene>
    <name evidence="1" type="ORF">SI8410_05007287</name>
</gene>
<organism evidence="1 2">
    <name type="scientific">Spirodela intermedia</name>
    <name type="common">Intermediate duckweed</name>
    <dbReference type="NCBI Taxonomy" id="51605"/>
    <lineage>
        <taxon>Eukaryota</taxon>
        <taxon>Viridiplantae</taxon>
        <taxon>Streptophyta</taxon>
        <taxon>Embryophyta</taxon>
        <taxon>Tracheophyta</taxon>
        <taxon>Spermatophyta</taxon>
        <taxon>Magnoliopsida</taxon>
        <taxon>Liliopsida</taxon>
        <taxon>Araceae</taxon>
        <taxon>Lemnoideae</taxon>
        <taxon>Spirodela</taxon>
    </lineage>
</organism>
<name>A0A7I8KHK8_SPIIN</name>
<dbReference type="PANTHER" id="PTHR37766:SF1">
    <property type="entry name" value="OS01G0897100 PROTEIN"/>
    <property type="match status" value="1"/>
</dbReference>
<evidence type="ECO:0000313" key="2">
    <source>
        <dbReference type="Proteomes" id="UP000663760"/>
    </source>
</evidence>
<dbReference type="EMBL" id="LR746268">
    <property type="protein sequence ID" value="CAA7396624.1"/>
    <property type="molecule type" value="Genomic_DNA"/>
</dbReference>
<dbReference type="Proteomes" id="UP000663760">
    <property type="component" value="Chromosome 5"/>
</dbReference>
<reference evidence="1" key="1">
    <citation type="submission" date="2020-02" db="EMBL/GenBank/DDBJ databases">
        <authorList>
            <person name="Scholz U."/>
            <person name="Mascher M."/>
            <person name="Fiebig A."/>
        </authorList>
    </citation>
    <scope>NUCLEOTIDE SEQUENCE</scope>
</reference>
<sequence length="507" mass="58993">MVNLFLSKPPAGGSEGDTARERILLLQSLESIIWSVVTSGGRYEPRLWLCNTISRIRYIDPPDQRKLFVGLLESKPSKRDVAAQLLRMIFDKRPGKAGAILARKGYILEKFFKGHPWRVLQWFDHFASTGDFGHKKGARAMSQFAFVNRDICWEELEWKGRHGQSPAVVATKPHYFHDLNVLQTVENFLEHVPEFWSSDELAESVKDGDILHIDTQFFVDQFIHLMYEENMGDIWAMIDDFVVEEQFASLCQRILILLGEHELFGFLASICKIRRTRWTSEDFGHPSSWVENVLSSNIDDMTLNDFLLVNAVINEGRQILRLLGDEEHEPESSKIEELLKSSSCYSDVSHWSLMMECRKVELFTAIRWVSLESWIIHYTLSKECKNKEHYEALFIKNGIGFRKSGDHSWIHSSGLTEGSRSNSDDEDYRRKRFRKKRKRRKHVDEETDMDELIDFDASNEDSHLGRGSWLLSTDGFSSPWNMKDLPEHLSRDCFSSWMKWVCSKYDS</sequence>
<protein>
    <submittedName>
        <fullName evidence="1">Uncharacterized protein</fullName>
    </submittedName>
</protein>
<dbReference type="PANTHER" id="PTHR37766">
    <property type="entry name" value="OS01G0897100 PROTEIN"/>
    <property type="match status" value="1"/>
</dbReference>
<proteinExistence type="predicted"/>
<dbReference type="OrthoDB" id="1927237at2759"/>